<dbReference type="PANTHER" id="PTHR43413:SF1">
    <property type="entry name" value="SIROHEME DECARBOXYLASE NIRL SUBUNIT"/>
    <property type="match status" value="1"/>
</dbReference>
<dbReference type="InterPro" id="IPR050684">
    <property type="entry name" value="HTH-Siroheme_Decarb"/>
</dbReference>
<dbReference type="Proteomes" id="UP001595721">
    <property type="component" value="Unassembled WGS sequence"/>
</dbReference>
<evidence type="ECO:0000259" key="7">
    <source>
        <dbReference type="Pfam" id="PF22451"/>
    </source>
</evidence>
<dbReference type="Pfam" id="PF17805">
    <property type="entry name" value="AsnC_trans_reg2"/>
    <property type="match status" value="1"/>
</dbReference>
<reference evidence="9" key="1">
    <citation type="journal article" date="2019" name="Int. J. Syst. Evol. Microbiol.">
        <title>The Global Catalogue of Microorganisms (GCM) 10K type strain sequencing project: providing services to taxonomists for standard genome sequencing and annotation.</title>
        <authorList>
            <consortium name="The Broad Institute Genomics Platform"/>
            <consortium name="The Broad Institute Genome Sequencing Center for Infectious Disease"/>
            <person name="Wu L."/>
            <person name="Ma J."/>
        </authorList>
    </citation>
    <scope>NUCLEOTIDE SEQUENCE [LARGE SCALE GENOMIC DNA]</scope>
    <source>
        <strain evidence="9">KCTC 42899</strain>
    </source>
</reference>
<accession>A0ABV7QZA7</accession>
<evidence type="ECO:0000313" key="9">
    <source>
        <dbReference type="Proteomes" id="UP001595721"/>
    </source>
</evidence>
<dbReference type="EMBL" id="JBHRXJ010000002">
    <property type="protein sequence ID" value="MFC3527145.1"/>
    <property type="molecule type" value="Genomic_DNA"/>
</dbReference>
<keyword evidence="9" id="KW-1185">Reference proteome</keyword>
<dbReference type="PANTHER" id="PTHR43413">
    <property type="entry name" value="TRANSCRIPTIONAL REGULATOR, ASNC FAMILY"/>
    <property type="match status" value="1"/>
</dbReference>
<dbReference type="InterPro" id="IPR019885">
    <property type="entry name" value="Tscrpt_reg_HTH_AsnC-type_CS"/>
</dbReference>
<proteinExistence type="inferred from homology"/>
<comment type="caution">
    <text evidence="8">The sequence shown here is derived from an EMBL/GenBank/DDBJ whole genome shotgun (WGS) entry which is preliminary data.</text>
</comment>
<dbReference type="InterPro" id="IPR053953">
    <property type="entry name" value="NirdL-like_HTH"/>
</dbReference>
<dbReference type="InterPro" id="IPR036390">
    <property type="entry name" value="WH_DNA-bd_sf"/>
</dbReference>
<dbReference type="SUPFAM" id="SSF46785">
    <property type="entry name" value="Winged helix' DNA-binding domain"/>
    <property type="match status" value="1"/>
</dbReference>
<evidence type="ECO:0000256" key="4">
    <source>
        <dbReference type="ARBA" id="ARBA00023471"/>
    </source>
</evidence>
<sequence length="161" mass="18028">MSDLDQTDRRLIAATQAGLPLTARPYAQIARDLNLTEAQVIYRLSALQDLGIIRRIAVAPNHYALGMTANGMSVWDVEDAQAEILGPEVGALDFVSHCYLRPRARPVWPYNLFAMLHGTSRAEVEQKRRVIRDLLGPACRSDDILYSTRILKKTGLRLRDG</sequence>
<gene>
    <name evidence="8" type="ORF">ACFOMH_03095</name>
</gene>
<evidence type="ECO:0000256" key="5">
    <source>
        <dbReference type="ARBA" id="ARBA00048470"/>
    </source>
</evidence>
<dbReference type="Gene3D" id="3.30.70.3460">
    <property type="match status" value="1"/>
</dbReference>
<evidence type="ECO:0000256" key="1">
    <source>
        <dbReference type="ARBA" id="ARBA00023239"/>
    </source>
</evidence>
<comment type="catalytic activity">
    <reaction evidence="5">
        <text>siroheme + 2 H(+) = 12,18-didecarboxysiroheme + 2 CO2</text>
        <dbReference type="Rhea" id="RHEA:19093"/>
        <dbReference type="ChEBI" id="CHEBI:15378"/>
        <dbReference type="ChEBI" id="CHEBI:16526"/>
        <dbReference type="ChEBI" id="CHEBI:60052"/>
        <dbReference type="ChEBI" id="CHEBI:140497"/>
        <dbReference type="EC" id="4.1.1.111"/>
    </reaction>
</comment>
<comment type="pathway">
    <text evidence="2">Porphyrin-containing compound metabolism.</text>
</comment>
<dbReference type="InterPro" id="IPR040523">
    <property type="entry name" value="AsnC_trans_reg2"/>
</dbReference>
<dbReference type="RefSeq" id="WP_377742559.1">
    <property type="nucleotide sequence ID" value="NZ_JBHRXJ010000002.1"/>
</dbReference>
<name>A0ABV7QZA7_9RHOB</name>
<evidence type="ECO:0000259" key="6">
    <source>
        <dbReference type="Pfam" id="PF17805"/>
    </source>
</evidence>
<organism evidence="8 9">
    <name type="scientific">Paracoccus mangrovi</name>
    <dbReference type="NCBI Taxonomy" id="1715645"/>
    <lineage>
        <taxon>Bacteria</taxon>
        <taxon>Pseudomonadati</taxon>
        <taxon>Pseudomonadota</taxon>
        <taxon>Alphaproteobacteria</taxon>
        <taxon>Rhodobacterales</taxon>
        <taxon>Paracoccaceae</taxon>
        <taxon>Paracoccus</taxon>
    </lineage>
</organism>
<evidence type="ECO:0000256" key="2">
    <source>
        <dbReference type="ARBA" id="ARBA00023444"/>
    </source>
</evidence>
<evidence type="ECO:0000313" key="8">
    <source>
        <dbReference type="EMBL" id="MFC3527145.1"/>
    </source>
</evidence>
<comment type="similarity">
    <text evidence="3">Belongs to the Ahb/Nir family.</text>
</comment>
<keyword evidence="1" id="KW-0456">Lyase</keyword>
<protein>
    <recommendedName>
        <fullName evidence="4">siroheme decarboxylase</fullName>
        <ecNumber evidence="4">4.1.1.111</ecNumber>
    </recommendedName>
</protein>
<dbReference type="PROSITE" id="PS00519">
    <property type="entry name" value="HTH_ASNC_1"/>
    <property type="match status" value="1"/>
</dbReference>
<feature type="domain" description="Siroheme decarboxylase NirL-like HTH" evidence="7">
    <location>
        <begin position="8"/>
        <end position="54"/>
    </location>
</feature>
<evidence type="ECO:0000256" key="3">
    <source>
        <dbReference type="ARBA" id="ARBA00023457"/>
    </source>
</evidence>
<dbReference type="Pfam" id="PF22451">
    <property type="entry name" value="NirdL-like_HTH"/>
    <property type="match status" value="1"/>
</dbReference>
<feature type="domain" description="Siroheme decarboxylase AsnC-like ligand binding" evidence="6">
    <location>
        <begin position="65"/>
        <end position="152"/>
    </location>
</feature>
<dbReference type="EC" id="4.1.1.111" evidence="4"/>